<reference evidence="14 15" key="1">
    <citation type="submission" date="2024-11" db="EMBL/GenBank/DDBJ databases">
        <title>Chromosome-level genome assembly of the freshwater bivalve Anodonta woodiana.</title>
        <authorList>
            <person name="Chen X."/>
        </authorList>
    </citation>
    <scope>NUCLEOTIDE SEQUENCE [LARGE SCALE GENOMIC DNA]</scope>
    <source>
        <strain evidence="14">MN2024</strain>
        <tissue evidence="14">Gills</tissue>
    </source>
</reference>
<dbReference type="PANTHER" id="PTHR10791">
    <property type="entry name" value="RAG1-ACTIVATING PROTEIN 1"/>
    <property type="match status" value="1"/>
</dbReference>
<evidence type="ECO:0000256" key="2">
    <source>
        <dbReference type="ARBA" id="ARBA00004653"/>
    </source>
</evidence>
<comment type="caution">
    <text evidence="14">The sequence shown here is derived from an EMBL/GenBank/DDBJ whole genome shotgun (WGS) entry which is preliminary data.</text>
</comment>
<dbReference type="FunFam" id="1.20.1280.290:FF:000004">
    <property type="entry name" value="Sugar transporter SWEET"/>
    <property type="match status" value="1"/>
</dbReference>
<feature type="transmembrane region" description="Helical" evidence="13">
    <location>
        <begin position="6"/>
        <end position="27"/>
    </location>
</feature>
<keyword evidence="15" id="KW-1185">Reference proteome</keyword>
<evidence type="ECO:0000256" key="9">
    <source>
        <dbReference type="ARBA" id="ARBA00022737"/>
    </source>
</evidence>
<feature type="transmembrane region" description="Helical" evidence="13">
    <location>
        <begin position="93"/>
        <end position="113"/>
    </location>
</feature>
<dbReference type="Proteomes" id="UP001634394">
    <property type="component" value="Unassembled WGS sequence"/>
</dbReference>
<proteinExistence type="inferred from homology"/>
<feature type="transmembrane region" description="Helical" evidence="13">
    <location>
        <begin position="155"/>
        <end position="173"/>
    </location>
</feature>
<evidence type="ECO:0000256" key="7">
    <source>
        <dbReference type="ARBA" id="ARBA00022597"/>
    </source>
</evidence>
<keyword evidence="5" id="KW-0813">Transport</keyword>
<evidence type="ECO:0000313" key="15">
    <source>
        <dbReference type="Proteomes" id="UP001634394"/>
    </source>
</evidence>
<feature type="transmembrane region" description="Helical" evidence="13">
    <location>
        <begin position="185"/>
        <end position="204"/>
    </location>
</feature>
<evidence type="ECO:0000256" key="6">
    <source>
        <dbReference type="ARBA" id="ARBA00022475"/>
    </source>
</evidence>
<dbReference type="PANTHER" id="PTHR10791:SF112">
    <property type="entry name" value="SUGAR TRANSPORTER SWEET1"/>
    <property type="match status" value="1"/>
</dbReference>
<evidence type="ECO:0000256" key="12">
    <source>
        <dbReference type="ARBA" id="ARBA00023136"/>
    </source>
</evidence>
<feature type="transmembrane region" description="Helical" evidence="13">
    <location>
        <begin position="125"/>
        <end position="148"/>
    </location>
</feature>
<name>A0ABD3T3I6_SINWO</name>
<dbReference type="AlphaFoldDB" id="A0ABD3T3I6"/>
<evidence type="ECO:0000256" key="11">
    <source>
        <dbReference type="ARBA" id="ARBA00023034"/>
    </source>
</evidence>
<keyword evidence="6" id="KW-1003">Cell membrane</keyword>
<dbReference type="Pfam" id="PF03083">
    <property type="entry name" value="MtN3_slv"/>
    <property type="match status" value="2"/>
</dbReference>
<protein>
    <recommendedName>
        <fullName evidence="4">Sugar transporter SWEET1</fullName>
    </recommendedName>
</protein>
<dbReference type="GO" id="GO:0005886">
    <property type="term" value="C:plasma membrane"/>
    <property type="evidence" value="ECO:0007669"/>
    <property type="project" value="UniProtKB-SubCell"/>
</dbReference>
<keyword evidence="8 13" id="KW-0812">Transmembrane</keyword>
<accession>A0ABD3T3I6</accession>
<dbReference type="Gene3D" id="1.20.1280.290">
    <property type="match status" value="2"/>
</dbReference>
<feature type="transmembrane region" description="Helical" evidence="13">
    <location>
        <begin position="39"/>
        <end position="59"/>
    </location>
</feature>
<evidence type="ECO:0000256" key="1">
    <source>
        <dbReference type="ARBA" id="ARBA00004651"/>
    </source>
</evidence>
<dbReference type="EMBL" id="JBJQND010000019">
    <property type="protein sequence ID" value="KAL3831470.1"/>
    <property type="molecule type" value="Genomic_DNA"/>
</dbReference>
<evidence type="ECO:0000256" key="3">
    <source>
        <dbReference type="ARBA" id="ARBA00007809"/>
    </source>
</evidence>
<comment type="subcellular location">
    <subcellularLocation>
        <location evidence="1">Cell membrane</location>
        <topology evidence="1">Multi-pass membrane protein</topology>
    </subcellularLocation>
    <subcellularLocation>
        <location evidence="2">Golgi apparatus membrane</location>
        <topology evidence="2">Multi-pass membrane protein</topology>
    </subcellularLocation>
</comment>
<organism evidence="14 15">
    <name type="scientific">Sinanodonta woodiana</name>
    <name type="common">Chinese pond mussel</name>
    <name type="synonym">Anodonta woodiana</name>
    <dbReference type="NCBI Taxonomy" id="1069815"/>
    <lineage>
        <taxon>Eukaryota</taxon>
        <taxon>Metazoa</taxon>
        <taxon>Spiralia</taxon>
        <taxon>Lophotrochozoa</taxon>
        <taxon>Mollusca</taxon>
        <taxon>Bivalvia</taxon>
        <taxon>Autobranchia</taxon>
        <taxon>Heteroconchia</taxon>
        <taxon>Palaeoheterodonta</taxon>
        <taxon>Unionida</taxon>
        <taxon>Unionoidea</taxon>
        <taxon>Unionidae</taxon>
        <taxon>Unioninae</taxon>
        <taxon>Sinanodonta</taxon>
    </lineage>
</organism>
<evidence type="ECO:0000256" key="5">
    <source>
        <dbReference type="ARBA" id="ARBA00022448"/>
    </source>
</evidence>
<evidence type="ECO:0000313" key="14">
    <source>
        <dbReference type="EMBL" id="KAL3831470.1"/>
    </source>
</evidence>
<keyword evidence="10 13" id="KW-1133">Transmembrane helix</keyword>
<keyword evidence="11" id="KW-0333">Golgi apparatus</keyword>
<dbReference type="GO" id="GO:0000139">
    <property type="term" value="C:Golgi membrane"/>
    <property type="evidence" value="ECO:0007669"/>
    <property type="project" value="UniProtKB-SubCell"/>
</dbReference>
<evidence type="ECO:0000256" key="10">
    <source>
        <dbReference type="ARBA" id="ARBA00022989"/>
    </source>
</evidence>
<evidence type="ECO:0000256" key="8">
    <source>
        <dbReference type="ARBA" id="ARBA00022692"/>
    </source>
</evidence>
<evidence type="ECO:0000256" key="4">
    <source>
        <dbReference type="ARBA" id="ARBA00021741"/>
    </source>
</evidence>
<keyword evidence="9" id="KW-0677">Repeat</keyword>
<sequence length="215" mass="24123">MEFVIVFGWIATASSYVIQIIGMQICFDIIKKGTTGDMTPFTFISYFCASSIWLKYGFLARINTLIASSFLSSIINLLFILVFYRYCSKRNTLHCYTFIGLLLLLLPLVYVQYYQTDIKLATKHLGLYAVLMSIVAYGAPLASLADVFRTKSTECISFPLVFANFVVAIEWFIYGGMLGDPFVQYPNLMGIVLGIVQLGMFVCYPSTNPSRAIIA</sequence>
<comment type="similarity">
    <text evidence="3">Belongs to the SWEET sugar transporter family.</text>
</comment>
<keyword evidence="12 13" id="KW-0472">Membrane</keyword>
<evidence type="ECO:0000256" key="13">
    <source>
        <dbReference type="SAM" id="Phobius"/>
    </source>
</evidence>
<keyword evidence="7" id="KW-0762">Sugar transport</keyword>
<gene>
    <name evidence="14" type="ORF">ACJMK2_023215</name>
</gene>
<feature type="transmembrane region" description="Helical" evidence="13">
    <location>
        <begin position="65"/>
        <end position="86"/>
    </location>
</feature>
<dbReference type="InterPro" id="IPR047664">
    <property type="entry name" value="SWEET"/>
</dbReference>
<dbReference type="InterPro" id="IPR004316">
    <property type="entry name" value="SWEET_rpt"/>
</dbReference>